<dbReference type="InterPro" id="IPR011989">
    <property type="entry name" value="ARM-like"/>
</dbReference>
<dbReference type="InterPro" id="IPR016024">
    <property type="entry name" value="ARM-type_fold"/>
</dbReference>
<reference evidence="2 3" key="1">
    <citation type="submission" date="2016-10" db="EMBL/GenBank/DDBJ databases">
        <title>Flavobacterium gilvum sp. nov., isolated from stream water.</title>
        <authorList>
            <person name="Shin S.-K."/>
            <person name="Cho Y.-J."/>
            <person name="Yi H."/>
        </authorList>
    </citation>
    <scope>NUCLEOTIDE SEQUENCE [LARGE SCALE GENOMIC DNA]</scope>
    <source>
        <strain evidence="2 3">EM1308</strain>
    </source>
</reference>
<dbReference type="SUPFAM" id="SSF48371">
    <property type="entry name" value="ARM repeat"/>
    <property type="match status" value="1"/>
</dbReference>
<dbReference type="AlphaFoldDB" id="A0AAC9I3Q2"/>
<accession>A0AAC9I3Q2</accession>
<dbReference type="EMBL" id="CP017479">
    <property type="protein sequence ID" value="AOW09736.1"/>
    <property type="molecule type" value="Genomic_DNA"/>
</dbReference>
<dbReference type="Proteomes" id="UP000175968">
    <property type="component" value="Chromosome"/>
</dbReference>
<dbReference type="Gene3D" id="1.25.10.10">
    <property type="entry name" value="Leucine-rich Repeat Variant"/>
    <property type="match status" value="1"/>
</dbReference>
<keyword evidence="3" id="KW-1185">Reference proteome</keyword>
<keyword evidence="1" id="KW-0472">Membrane</keyword>
<evidence type="ECO:0000313" key="2">
    <source>
        <dbReference type="EMBL" id="AOW09736.1"/>
    </source>
</evidence>
<dbReference type="KEGG" id="fgl:EM308_09590"/>
<evidence type="ECO:0008006" key="4">
    <source>
        <dbReference type="Google" id="ProtNLM"/>
    </source>
</evidence>
<feature type="transmembrane region" description="Helical" evidence="1">
    <location>
        <begin position="6"/>
        <end position="29"/>
    </location>
</feature>
<proteinExistence type="predicted"/>
<dbReference type="RefSeq" id="WP_035641047.1">
    <property type="nucleotide sequence ID" value="NZ_CP017479.1"/>
</dbReference>
<gene>
    <name evidence="2" type="ORF">EM308_09590</name>
</gene>
<protein>
    <recommendedName>
        <fullName evidence="4">HEAT repeat domain-containing protein</fullName>
    </recommendedName>
</protein>
<keyword evidence="1" id="KW-0812">Transmembrane</keyword>
<evidence type="ECO:0000256" key="1">
    <source>
        <dbReference type="SAM" id="Phobius"/>
    </source>
</evidence>
<organism evidence="2 3">
    <name type="scientific">Flavobacterium gilvum</name>
    <dbReference type="NCBI Taxonomy" id="1492737"/>
    <lineage>
        <taxon>Bacteria</taxon>
        <taxon>Pseudomonadati</taxon>
        <taxon>Bacteroidota</taxon>
        <taxon>Flavobacteriia</taxon>
        <taxon>Flavobacteriales</taxon>
        <taxon>Flavobacteriaceae</taxon>
        <taxon>Flavobacterium</taxon>
    </lineage>
</organism>
<sequence length="353" mass="41995">MDVLVYYFVLHVLPILICGFLILITVLVINRFRYDIFKPKWEAAKSEIDSFLTNMIFSPFDEQSFFNEIEQFKKTIPFEKRWCKNLILSEIIFLKLNLKGEVTNTFHFLYEQFDLFEYTKKLLKSRRFYFKCLGISQLESLEYKKGITFIKPLLHHKNRNVKSSAFLALISLEPENLETLLDSSHQITIAEEINIMDILHQKKTKIPTNLDKWIVSENDTIIKLGLKLMMFYNYNNEHEIIVKLLRHPNKLVRFEAIHAVQFLFISEAEQELIEQFCHEDIKNKLEIFNTLSTIGMTDSENFIAQLLIDKTDEDIKLDAVYCLNKINPHYFEDHFLDNEDVQKMVKHVKTRYL</sequence>
<name>A0AAC9I3Q2_9FLAO</name>
<evidence type="ECO:0000313" key="3">
    <source>
        <dbReference type="Proteomes" id="UP000175968"/>
    </source>
</evidence>
<keyword evidence="1" id="KW-1133">Transmembrane helix</keyword>